<feature type="signal peptide" evidence="1">
    <location>
        <begin position="1"/>
        <end position="41"/>
    </location>
</feature>
<dbReference type="InterPro" id="IPR043990">
    <property type="entry name" value="AC_1"/>
</dbReference>
<dbReference type="EMBL" id="FQVA01000001">
    <property type="protein sequence ID" value="SHF13486.1"/>
    <property type="molecule type" value="Genomic_DNA"/>
</dbReference>
<proteinExistence type="predicted"/>
<dbReference type="OrthoDB" id="6053567at2"/>
<protein>
    <submittedName>
        <fullName evidence="3">Outer membrane autotransporter barrel domain-containing protein</fullName>
    </submittedName>
</protein>
<keyword evidence="1" id="KW-0732">Signal</keyword>
<dbReference type="PANTHER" id="PTHR35037:SF3">
    <property type="entry name" value="C-TERMINAL REGION OF AIDA-LIKE PROTEIN"/>
    <property type="match status" value="1"/>
</dbReference>
<dbReference type="PRINTS" id="PR00313">
    <property type="entry name" value="CABNDNGRPT"/>
</dbReference>
<dbReference type="Pfam" id="PF18883">
    <property type="entry name" value="AC_1"/>
    <property type="match status" value="1"/>
</dbReference>
<dbReference type="SMART" id="SM00869">
    <property type="entry name" value="Autotransporter"/>
    <property type="match status" value="1"/>
</dbReference>
<dbReference type="Gene3D" id="2.160.20.20">
    <property type="match status" value="1"/>
</dbReference>
<evidence type="ECO:0000313" key="3">
    <source>
        <dbReference type="EMBL" id="SHF13486.1"/>
    </source>
</evidence>
<evidence type="ECO:0000256" key="1">
    <source>
        <dbReference type="SAM" id="SignalP"/>
    </source>
</evidence>
<dbReference type="InterPro" id="IPR012332">
    <property type="entry name" value="Autotransporter_pectin_lyase_C"/>
</dbReference>
<sequence length="815" mass="87487">MGKNIRTNNLSNIKALNSRVPRLLAHCATAALFTFTGPVLADCTPGNIGTEGPDQISCDENNDAGGADVDALGGDDTIDVNGGTVGSVFGGSGADTINIGGGGDDSSVDIDDAEEFDPGSLIGVTVTIENVIDAGSGDDTITLNNRLADVGNFSTGGGIDGGSGDDTIQLLDGLAFHVWGGDGNDTITLDGGFVFNYIDGGDGDDSIYWDEGLTDEVRGGNGSDSLTIDAFAFEGEAILDGGDDTSPVDGYIDTLTFVLDYAMDGRLLRNWERIVIWGSSKMVFSGALNVGGGLDGDGNDLGLDILFGGLVQFTPRHFVVTGNIANAGTLDLGNERYDSLTVARDAAGNFGDYIGHRGRLWLDARLNSDDSPADLFSIAGAASGRTFIRVANRGGTGARTSGDGIKLVEVGGNSPDGAFELDGDYVAKDAQPAVVAGAYAYTLHHNGRADPADGDWYLRSVVSNAEWLGAGEMPRWQPGAVMYETYPQLLRSLNIPPSLRSRVGNRFWMGSSYRDAERYDYATAEERIIDGGGPWMRSSVRRLKFDPQQSTTRASWDQDYFQLQLGVDTALNFTVRGTQPVAGVALLYGDSENDLESFFGNGNIDVKGYGVSGFMTWYGNGGEYLDAQLLLNWFESDITAFDLRDLAKGADAFGYAFSLEAGRSFRLHNLYSVTPQAQLIYSSEEADNIHDVYDVSVTDINNHGFLARFGATLEKRVSRRKSSRKMYGSLPLERFSFYATPSVIYNIDQETDVTVSGTRLYQDRDDWLGELSIGATYDECGDYCSIYGEIYYATSLENFGDSDGGGLVLGFRYKW</sequence>
<dbReference type="STRING" id="494016.SAMN04487965_1448"/>
<dbReference type="Gene3D" id="2.40.128.130">
    <property type="entry name" value="Autotransporter beta-domain"/>
    <property type="match status" value="1"/>
</dbReference>
<keyword evidence="4" id="KW-1185">Reference proteome</keyword>
<dbReference type="RefSeq" id="WP_073273134.1">
    <property type="nucleotide sequence ID" value="NZ_FQVA01000001.1"/>
</dbReference>
<organism evidence="3 4">
    <name type="scientific">Microbulbifer donghaiensis</name>
    <dbReference type="NCBI Taxonomy" id="494016"/>
    <lineage>
        <taxon>Bacteria</taxon>
        <taxon>Pseudomonadati</taxon>
        <taxon>Pseudomonadota</taxon>
        <taxon>Gammaproteobacteria</taxon>
        <taxon>Cellvibrionales</taxon>
        <taxon>Microbulbiferaceae</taxon>
        <taxon>Microbulbifer</taxon>
    </lineage>
</organism>
<evidence type="ECO:0000313" key="4">
    <source>
        <dbReference type="Proteomes" id="UP000184170"/>
    </source>
</evidence>
<name>A0A1M4Z7B0_9GAMM</name>
<dbReference type="InterPro" id="IPR011050">
    <property type="entry name" value="Pectin_lyase_fold/virulence"/>
</dbReference>
<gene>
    <name evidence="3" type="ORF">SAMN04487965_1448</name>
</gene>
<dbReference type="SUPFAM" id="SSF103515">
    <property type="entry name" value="Autotransporter"/>
    <property type="match status" value="1"/>
</dbReference>
<dbReference type="AlphaFoldDB" id="A0A1M4Z7B0"/>
<dbReference type="Pfam" id="PF03797">
    <property type="entry name" value="Autotransporter"/>
    <property type="match status" value="1"/>
</dbReference>
<dbReference type="InterPro" id="IPR036709">
    <property type="entry name" value="Autotransporte_beta_dom_sf"/>
</dbReference>
<dbReference type="PROSITE" id="PS51208">
    <property type="entry name" value="AUTOTRANSPORTER"/>
    <property type="match status" value="1"/>
</dbReference>
<dbReference type="NCBIfam" id="TIGR01414">
    <property type="entry name" value="autotrans_barl"/>
    <property type="match status" value="1"/>
</dbReference>
<feature type="chain" id="PRO_5012160471" evidence="1">
    <location>
        <begin position="42"/>
        <end position="815"/>
    </location>
</feature>
<dbReference type="Gene3D" id="2.160.20.160">
    <property type="match status" value="1"/>
</dbReference>
<feature type="domain" description="Autotransporter" evidence="2">
    <location>
        <begin position="527"/>
        <end position="815"/>
    </location>
</feature>
<dbReference type="GO" id="GO:0019867">
    <property type="term" value="C:outer membrane"/>
    <property type="evidence" value="ECO:0007669"/>
    <property type="project" value="InterPro"/>
</dbReference>
<accession>A0A1M4Z7B0</accession>
<dbReference type="CDD" id="cd01344">
    <property type="entry name" value="PL2_Passenger_AT"/>
    <property type="match status" value="1"/>
</dbReference>
<dbReference type="SUPFAM" id="SSF51126">
    <property type="entry name" value="Pectin lyase-like"/>
    <property type="match status" value="1"/>
</dbReference>
<dbReference type="PANTHER" id="PTHR35037">
    <property type="entry name" value="C-TERMINAL REGION OF AIDA-LIKE PROTEIN"/>
    <property type="match status" value="1"/>
</dbReference>
<dbReference type="InterPro" id="IPR006315">
    <property type="entry name" value="OM_autotransptr_brl_dom"/>
</dbReference>
<dbReference type="InterPro" id="IPR005546">
    <property type="entry name" value="Autotransporte_beta"/>
</dbReference>
<dbReference type="Proteomes" id="UP000184170">
    <property type="component" value="Unassembled WGS sequence"/>
</dbReference>
<dbReference type="InterPro" id="IPR051551">
    <property type="entry name" value="Autotransporter_adhesion"/>
</dbReference>
<reference evidence="4" key="1">
    <citation type="submission" date="2016-11" db="EMBL/GenBank/DDBJ databases">
        <authorList>
            <person name="Varghese N."/>
            <person name="Submissions S."/>
        </authorList>
    </citation>
    <scope>NUCLEOTIDE SEQUENCE [LARGE SCALE GENOMIC DNA]</scope>
    <source>
        <strain evidence="4">CGMCC 1.7063</strain>
    </source>
</reference>
<evidence type="ECO:0000259" key="2">
    <source>
        <dbReference type="PROSITE" id="PS51208"/>
    </source>
</evidence>